<evidence type="ECO:0008006" key="2">
    <source>
        <dbReference type="Google" id="ProtNLM"/>
    </source>
</evidence>
<reference evidence="1" key="1">
    <citation type="submission" date="2015-08" db="EMBL/GenBank/DDBJ databases">
        <authorList>
            <person name="Babu N.S."/>
            <person name="Beckwith C.J."/>
            <person name="Beseler K.G."/>
            <person name="Brison A."/>
            <person name="Carone J.V."/>
            <person name="Caskin T.P."/>
            <person name="Diamond M."/>
            <person name="Durham M.E."/>
            <person name="Foxe J.M."/>
            <person name="Go M."/>
            <person name="Henderson B.A."/>
            <person name="Jones I.B."/>
            <person name="McGettigan J.A."/>
            <person name="Micheletti S.J."/>
            <person name="Nasrallah M.E."/>
            <person name="Ortiz D."/>
            <person name="Piller C.R."/>
            <person name="Privatt S.R."/>
            <person name="Schneider S.L."/>
            <person name="Sharp S."/>
            <person name="Smith T.C."/>
            <person name="Stanton J.D."/>
            <person name="Ullery H.E."/>
            <person name="Wilson R.J."/>
            <person name="Serrano M.G."/>
            <person name="Buck G."/>
            <person name="Lee V."/>
            <person name="Wang Y."/>
            <person name="Carvalho R."/>
            <person name="Voegtly L."/>
            <person name="Shi R."/>
            <person name="Duckworth R."/>
            <person name="Johnson A."/>
            <person name="Loviza R."/>
            <person name="Walstead R."/>
            <person name="Shah Z."/>
            <person name="Kiflezghi M."/>
            <person name="Wade K."/>
            <person name="Ball S.L."/>
            <person name="Bradley K.W."/>
            <person name="Asai D.J."/>
            <person name="Bowman C.A."/>
            <person name="Russell D.A."/>
            <person name="Pope W.H."/>
            <person name="Jacobs-Sera D."/>
            <person name="Hendrix R.W."/>
            <person name="Hatfull G.F."/>
        </authorList>
    </citation>
    <scope>NUCLEOTIDE SEQUENCE</scope>
</reference>
<gene>
    <name evidence="1" type="ORF">NOCA2170020</name>
</gene>
<dbReference type="InterPro" id="IPR014917">
    <property type="entry name" value="DUF1800"/>
</dbReference>
<evidence type="ECO:0000313" key="1">
    <source>
        <dbReference type="EMBL" id="CUR54448.1"/>
    </source>
</evidence>
<protein>
    <recommendedName>
        <fullName evidence="2">DUF1800 domain-containing protein</fullName>
    </recommendedName>
</protein>
<dbReference type="AlphaFoldDB" id="A0A2P2BXH1"/>
<proteinExistence type="predicted"/>
<organism evidence="1">
    <name type="scientific">metagenome</name>
    <dbReference type="NCBI Taxonomy" id="256318"/>
    <lineage>
        <taxon>unclassified sequences</taxon>
        <taxon>metagenomes</taxon>
    </lineage>
</organism>
<name>A0A2P2BXH1_9ZZZZ</name>
<accession>A0A2P2BXH1</accession>
<dbReference type="Pfam" id="PF08811">
    <property type="entry name" value="DUF1800"/>
    <property type="match status" value="1"/>
</dbReference>
<sequence>MSPLAVPARTYVPRAYADTPVPGPLERHLMNRMGCGYTPATLKRLRAAGGARAWFEQQLDPASVPEAAKVADVDTWFPSLAEPMETKWARNEAKQKLGWEYGVDFGNWSMLRRIFSTRSVFENMVDLWSNHFHVSAYTGHSWVPRKSYDSAIRAHALGRFDELLIAVSLHPAMLLYLDNFRSTFGAPNENQGRELVELHTVGPDSGYSEDMVKDSAVILSGWTVYDKTTFARYYNPAAHTTGPVRVLDFTHANGAADGSAVTTAYLTYLAHHPSTARTVARKLATRFVSDTPSEELISHLAQVFLDSDTDITSVLRALVDSAEFAASADAKVRTSVDDLVATARVLRVKPSRPVHDGAYALDMAHIHGGDRLYDWPRPDGSPQTNAEWCSATRMLNSYRMHWGMAGAFYPKVDVVYRKRAAWMPKKRMRFDVYVDHLSRVLLGRRSTALLLQTACEATRLAPGEVVDKQHPVTTHLFPRLVCALLDSPAHMTR</sequence>
<dbReference type="EMBL" id="CZKA01000009">
    <property type="protein sequence ID" value="CUR54448.1"/>
    <property type="molecule type" value="Genomic_DNA"/>
</dbReference>